<dbReference type="SUPFAM" id="SSF46894">
    <property type="entry name" value="C-terminal effector domain of the bipartite response regulators"/>
    <property type="match status" value="1"/>
</dbReference>
<keyword evidence="6" id="KW-1185">Reference proteome</keyword>
<feature type="domain" description="HTH luxR-type" evidence="4">
    <location>
        <begin position="330"/>
        <end position="392"/>
    </location>
</feature>
<evidence type="ECO:0000256" key="1">
    <source>
        <dbReference type="ARBA" id="ARBA00023015"/>
    </source>
</evidence>
<accession>A0ABZ1C3S8</accession>
<evidence type="ECO:0000256" key="2">
    <source>
        <dbReference type="ARBA" id="ARBA00023125"/>
    </source>
</evidence>
<reference evidence="5 6" key="1">
    <citation type="submission" date="2023-12" db="EMBL/GenBank/DDBJ databases">
        <title>Description of an unclassified Opitutus bacterium of Verrucomicrobiota.</title>
        <authorList>
            <person name="Zhang D.-F."/>
        </authorList>
    </citation>
    <scope>NUCLEOTIDE SEQUENCE [LARGE SCALE GENOMIC DNA]</scope>
    <source>
        <strain evidence="5 6">WL0086</strain>
    </source>
</reference>
<dbReference type="PRINTS" id="PR00038">
    <property type="entry name" value="HTHLUXR"/>
</dbReference>
<protein>
    <submittedName>
        <fullName evidence="5">LuxR C-terminal-related transcriptional regulator</fullName>
    </submittedName>
</protein>
<dbReference type="Proteomes" id="UP000738431">
    <property type="component" value="Chromosome"/>
</dbReference>
<dbReference type="PANTHER" id="PTHR44688:SF16">
    <property type="entry name" value="DNA-BINDING TRANSCRIPTIONAL ACTIVATOR DEVR_DOSR"/>
    <property type="match status" value="1"/>
</dbReference>
<dbReference type="PANTHER" id="PTHR44688">
    <property type="entry name" value="DNA-BINDING TRANSCRIPTIONAL ACTIVATOR DEVR_DOSR"/>
    <property type="match status" value="1"/>
</dbReference>
<dbReference type="InterPro" id="IPR016032">
    <property type="entry name" value="Sig_transdc_resp-reg_C-effctor"/>
</dbReference>
<dbReference type="InterPro" id="IPR036388">
    <property type="entry name" value="WH-like_DNA-bd_sf"/>
</dbReference>
<dbReference type="Pfam" id="PF00196">
    <property type="entry name" value="GerE"/>
    <property type="match status" value="1"/>
</dbReference>
<keyword evidence="3" id="KW-0804">Transcription</keyword>
<dbReference type="Gene3D" id="1.10.10.10">
    <property type="entry name" value="Winged helix-like DNA-binding domain superfamily/Winged helix DNA-binding domain"/>
    <property type="match status" value="1"/>
</dbReference>
<evidence type="ECO:0000313" key="6">
    <source>
        <dbReference type="Proteomes" id="UP000738431"/>
    </source>
</evidence>
<dbReference type="RefSeq" id="WP_221031188.1">
    <property type="nucleotide sequence ID" value="NZ_CP139781.1"/>
</dbReference>
<keyword evidence="2" id="KW-0238">DNA-binding</keyword>
<organism evidence="5 6">
    <name type="scientific">Actomonas aquatica</name>
    <dbReference type="NCBI Taxonomy" id="2866162"/>
    <lineage>
        <taxon>Bacteria</taxon>
        <taxon>Pseudomonadati</taxon>
        <taxon>Verrucomicrobiota</taxon>
        <taxon>Opitutia</taxon>
        <taxon>Opitutales</taxon>
        <taxon>Opitutaceae</taxon>
        <taxon>Actomonas</taxon>
    </lineage>
</organism>
<evidence type="ECO:0000313" key="5">
    <source>
        <dbReference type="EMBL" id="WRQ86260.1"/>
    </source>
</evidence>
<dbReference type="CDD" id="cd06170">
    <property type="entry name" value="LuxR_C_like"/>
    <property type="match status" value="1"/>
</dbReference>
<keyword evidence="1" id="KW-0805">Transcription regulation</keyword>
<dbReference type="SMART" id="SM00421">
    <property type="entry name" value="HTH_LUXR"/>
    <property type="match status" value="1"/>
</dbReference>
<dbReference type="PROSITE" id="PS50043">
    <property type="entry name" value="HTH_LUXR_2"/>
    <property type="match status" value="1"/>
</dbReference>
<evidence type="ECO:0000256" key="3">
    <source>
        <dbReference type="ARBA" id="ARBA00023163"/>
    </source>
</evidence>
<dbReference type="EMBL" id="CP139781">
    <property type="protein sequence ID" value="WRQ86260.1"/>
    <property type="molecule type" value="Genomic_DNA"/>
</dbReference>
<proteinExistence type="predicted"/>
<gene>
    <name evidence="5" type="ORF">K1X11_015700</name>
</gene>
<evidence type="ECO:0000259" key="4">
    <source>
        <dbReference type="PROSITE" id="PS50043"/>
    </source>
</evidence>
<sequence length="392" mass="44017">MSETTYCPELPPARALQAAEQQAVLEVNRALGINALWKSLQSLFEDLVPHDSMVMSQGYTDWRKESTTRRFTSANSRVPDDSHMQGVVAGEGRSFFQPFLDARPGVPAYSHSQLMADPRKIPQTRYYQRYMQPLGWRYSAHLLFWNAGEVTTSFALRRRSDQSDFSPDELARLHSLHPHIDAALARLDAYEGERRTRVLLESFYRAQPDAVLFLDWNLHVIYTSIEASRLCAVWNFGATEARRYNSQAVFALPPEITGACEELKMSLLTSGQEISPNAVPAPRTSEVVAPHGEIEAAITMRKDNRGGMEQPVFVVRLKEAAVGSDGQSNRRQLLAQLTPAEREIATLICEGLPNKIIAQQLHKTEGSIRVQISGIYQKLRVGSRAQLIIALR</sequence>
<dbReference type="InterPro" id="IPR000792">
    <property type="entry name" value="Tscrpt_reg_LuxR_C"/>
</dbReference>
<name>A0ABZ1C3S8_9BACT</name>